<proteinExistence type="predicted"/>
<keyword evidence="2" id="KW-1185">Reference proteome</keyword>
<name>A0ACC1CZ15_9NEOP</name>
<organism evidence="1 2">
    <name type="scientific">Dendrolimus kikuchii</name>
    <dbReference type="NCBI Taxonomy" id="765133"/>
    <lineage>
        <taxon>Eukaryota</taxon>
        <taxon>Metazoa</taxon>
        <taxon>Ecdysozoa</taxon>
        <taxon>Arthropoda</taxon>
        <taxon>Hexapoda</taxon>
        <taxon>Insecta</taxon>
        <taxon>Pterygota</taxon>
        <taxon>Neoptera</taxon>
        <taxon>Endopterygota</taxon>
        <taxon>Lepidoptera</taxon>
        <taxon>Glossata</taxon>
        <taxon>Ditrysia</taxon>
        <taxon>Bombycoidea</taxon>
        <taxon>Lasiocampidae</taxon>
        <taxon>Dendrolimus</taxon>
    </lineage>
</organism>
<evidence type="ECO:0000313" key="1">
    <source>
        <dbReference type="EMBL" id="KAJ0176944.1"/>
    </source>
</evidence>
<reference evidence="1 2" key="1">
    <citation type="journal article" date="2021" name="Front. Genet.">
        <title>Chromosome-Level Genome Assembly Reveals Significant Gene Expansion in the Toll and IMD Signaling Pathways of Dendrolimus kikuchii.</title>
        <authorList>
            <person name="Zhou J."/>
            <person name="Wu P."/>
            <person name="Xiong Z."/>
            <person name="Liu N."/>
            <person name="Zhao N."/>
            <person name="Ji M."/>
            <person name="Qiu Y."/>
            <person name="Yang B."/>
        </authorList>
    </citation>
    <scope>NUCLEOTIDE SEQUENCE [LARGE SCALE GENOMIC DNA]</scope>
    <source>
        <strain evidence="1">Ann1</strain>
    </source>
</reference>
<dbReference type="Proteomes" id="UP000824533">
    <property type="component" value="Linkage Group LG12"/>
</dbReference>
<protein>
    <submittedName>
        <fullName evidence="1">Uncharacterized protein</fullName>
    </submittedName>
</protein>
<comment type="caution">
    <text evidence="1">The sequence shown here is derived from an EMBL/GenBank/DDBJ whole genome shotgun (WGS) entry which is preliminary data.</text>
</comment>
<gene>
    <name evidence="1" type="ORF">K1T71_006953</name>
</gene>
<evidence type="ECO:0000313" key="2">
    <source>
        <dbReference type="Proteomes" id="UP000824533"/>
    </source>
</evidence>
<dbReference type="EMBL" id="CM034398">
    <property type="protein sequence ID" value="KAJ0176944.1"/>
    <property type="molecule type" value="Genomic_DNA"/>
</dbReference>
<accession>A0ACC1CZ15</accession>
<sequence>MHRQNFNKEELTCKPLDNYSEILMFLQEPPPWRTLCREITPHSKYLLKNSEINPYTITTMETPETFCHFNPDTDDIIRHDEQKLPKTLVCHDMANGYHDDSVIDGTGNYDAYTFYNWAGIDIFCYFSHHLITIPPLSWINVGHAHGVKVIGTVITEWAEGVAFWNKILATEVEYQNFASALVAIAKTLKFDGWLLNVENKIAKPDVLLEFVQYLHKTLHQELKDPLLIWYDSVTINGSLNWQNGLNEKNKAFFDASDGFFTNYSWSESDIKSSVEAAGDRLTDLYIGIDVWGRNFYGGGQFNTAEAMKIANNYGCSLAIFAPAWTHEAMSLEKSDVNSIAMADEADKWSTFILRDRAFWGSVWPYLNTRVPCTLPFQTSFCRGQGKKRRLYGEQLYYYGLLAILLVLGGSCLRINPSDQFSPEHRLTRLFHCDFECKDSLIVCVVTKTLRNFRDQYLNIKLFMKNAKGDDLKVVLVGRNIPQTQNTAEGASGVLNLYPLNVGSEEAFRDLQKYVLINQPNFYVPIENCYEWKVWYYEINLPGSRITSINCRTGLEQGPVLLGYLGICERFRVSKHSILQTNNLALDTLLSFNASLALNTCSTGAFHNVITTITLTTADSRVPLAFDFEKSKIITL</sequence>